<organism evidence="11 12">
    <name type="scientific">Tribolium castaneum</name>
    <name type="common">Red flour beetle</name>
    <dbReference type="NCBI Taxonomy" id="7070"/>
    <lineage>
        <taxon>Eukaryota</taxon>
        <taxon>Metazoa</taxon>
        <taxon>Ecdysozoa</taxon>
        <taxon>Arthropoda</taxon>
        <taxon>Hexapoda</taxon>
        <taxon>Insecta</taxon>
        <taxon>Pterygota</taxon>
        <taxon>Neoptera</taxon>
        <taxon>Endopterygota</taxon>
        <taxon>Coleoptera</taxon>
        <taxon>Polyphaga</taxon>
        <taxon>Cucujiformia</taxon>
        <taxon>Tenebrionidae</taxon>
        <taxon>Tenebrionidae incertae sedis</taxon>
        <taxon>Tribolium</taxon>
    </lineage>
</organism>
<proteinExistence type="predicted"/>
<accession>D6W8P2</accession>
<keyword evidence="12" id="KW-1185">Reference proteome</keyword>
<protein>
    <submittedName>
        <fullName evidence="11">Odorant receptor 40</fullName>
    </submittedName>
</protein>
<dbReference type="AlphaFoldDB" id="D6W8P2"/>
<dbReference type="PANTHER" id="PTHR21137">
    <property type="entry name" value="ODORANT RECEPTOR"/>
    <property type="match status" value="1"/>
</dbReference>
<keyword evidence="2" id="KW-1003">Cell membrane</keyword>
<keyword evidence="4 10" id="KW-0812">Transmembrane</keyword>
<evidence type="ECO:0000256" key="3">
    <source>
        <dbReference type="ARBA" id="ARBA00022606"/>
    </source>
</evidence>
<evidence type="ECO:0000313" key="11">
    <source>
        <dbReference type="EMBL" id="EEZ99410.2"/>
    </source>
</evidence>
<dbReference type="OMA" id="FANIMKA"/>
<evidence type="ECO:0000256" key="2">
    <source>
        <dbReference type="ARBA" id="ARBA00022475"/>
    </source>
</evidence>
<evidence type="ECO:0000256" key="8">
    <source>
        <dbReference type="ARBA" id="ARBA00023170"/>
    </source>
</evidence>
<name>D6W8P2_TRICA</name>
<dbReference type="GO" id="GO:0005886">
    <property type="term" value="C:plasma membrane"/>
    <property type="evidence" value="ECO:0000318"/>
    <property type="project" value="GO_Central"/>
</dbReference>
<keyword evidence="9" id="KW-0807">Transducer</keyword>
<dbReference type="InterPro" id="IPR004117">
    <property type="entry name" value="7tm6_olfct_rcpt"/>
</dbReference>
<evidence type="ECO:0000256" key="4">
    <source>
        <dbReference type="ARBA" id="ARBA00022692"/>
    </source>
</evidence>
<dbReference type="GO" id="GO:0005549">
    <property type="term" value="F:odorant binding"/>
    <property type="evidence" value="ECO:0007669"/>
    <property type="project" value="InterPro"/>
</dbReference>
<sequence>MIISVTGFVTKPFLFEERGFPVDVWLPTSLKDRLDVYWGFYIYVSIGVAYPVIASGVLDPLIPSLLCLATGHLKVLNDNLEHLDEYSSEENGSKDSNLYKNIQKCIKHHIEILNFVYNHQKCFSLMVFSQFLGSPMILCFTCWNVSMREPFSLEWFQSLAYFLGLLLQLFFYCYYGTRLSEEFEHVTTAVYMGKWYKYDVKSRKALIILMERSKKPTIVTAGKILDLSLETFTIILKRSYSLLAVLKNQN</sequence>
<gene>
    <name evidence="11" type="primary">AUGUSTUS-3.0.2_30311</name>
    <name evidence="11" type="ORF">TcasGA2_TC030311</name>
</gene>
<dbReference type="PANTHER" id="PTHR21137:SF35">
    <property type="entry name" value="ODORANT RECEPTOR 19A-RELATED"/>
    <property type="match status" value="1"/>
</dbReference>
<dbReference type="eggNOG" id="ENOG502S54D">
    <property type="taxonomic scope" value="Eukaryota"/>
</dbReference>
<evidence type="ECO:0000256" key="9">
    <source>
        <dbReference type="ARBA" id="ARBA00023224"/>
    </source>
</evidence>
<evidence type="ECO:0000256" key="5">
    <source>
        <dbReference type="ARBA" id="ARBA00022725"/>
    </source>
</evidence>
<evidence type="ECO:0000256" key="7">
    <source>
        <dbReference type="ARBA" id="ARBA00023136"/>
    </source>
</evidence>
<comment type="subcellular location">
    <subcellularLocation>
        <location evidence="1">Cell membrane</location>
        <topology evidence="1">Multi-pass membrane protein</topology>
    </subcellularLocation>
</comment>
<dbReference type="HOGENOM" id="CLU_033399_6_0_1"/>
<feature type="transmembrane region" description="Helical" evidence="10">
    <location>
        <begin position="36"/>
        <end position="58"/>
    </location>
</feature>
<dbReference type="GO" id="GO:0050911">
    <property type="term" value="P:detection of chemical stimulus involved in sensory perception of smell"/>
    <property type="evidence" value="ECO:0000318"/>
    <property type="project" value="GO_Central"/>
</dbReference>
<feature type="transmembrane region" description="Helical" evidence="10">
    <location>
        <begin position="158"/>
        <end position="175"/>
    </location>
</feature>
<keyword evidence="3" id="KW-0716">Sensory transduction</keyword>
<reference evidence="11 12" key="2">
    <citation type="journal article" date="2010" name="Nucleic Acids Res.">
        <title>BeetleBase in 2010: revisions to provide comprehensive genomic information for Tribolium castaneum.</title>
        <authorList>
            <person name="Kim H.S."/>
            <person name="Murphy T."/>
            <person name="Xia J."/>
            <person name="Caragea D."/>
            <person name="Park Y."/>
            <person name="Beeman R.W."/>
            <person name="Lorenzen M.D."/>
            <person name="Butcher S."/>
            <person name="Manak J.R."/>
            <person name="Brown S.J."/>
        </authorList>
    </citation>
    <scope>GENOME REANNOTATION</scope>
    <source>
        <strain evidence="11 12">Georgia GA2</strain>
    </source>
</reference>
<keyword evidence="6 10" id="KW-1133">Transmembrane helix</keyword>
<keyword evidence="7 10" id="KW-0472">Membrane</keyword>
<dbReference type="Pfam" id="PF02949">
    <property type="entry name" value="7tm_6"/>
    <property type="match status" value="1"/>
</dbReference>
<reference evidence="11 12" key="1">
    <citation type="journal article" date="2008" name="Nature">
        <title>The genome of the model beetle and pest Tribolium castaneum.</title>
        <authorList>
            <consortium name="Tribolium Genome Sequencing Consortium"/>
            <person name="Richards S."/>
            <person name="Gibbs R.A."/>
            <person name="Weinstock G.M."/>
            <person name="Brown S.J."/>
            <person name="Denell R."/>
            <person name="Beeman R.W."/>
            <person name="Gibbs R."/>
            <person name="Beeman R.W."/>
            <person name="Brown S.J."/>
            <person name="Bucher G."/>
            <person name="Friedrich M."/>
            <person name="Grimmelikhuijzen C.J."/>
            <person name="Klingler M."/>
            <person name="Lorenzen M."/>
            <person name="Richards S."/>
            <person name="Roth S."/>
            <person name="Schroder R."/>
            <person name="Tautz D."/>
            <person name="Zdobnov E.M."/>
            <person name="Muzny D."/>
            <person name="Gibbs R.A."/>
            <person name="Weinstock G.M."/>
            <person name="Attaway T."/>
            <person name="Bell S."/>
            <person name="Buhay C.J."/>
            <person name="Chandrabose M.N."/>
            <person name="Chavez D."/>
            <person name="Clerk-Blankenburg K.P."/>
            <person name="Cree A."/>
            <person name="Dao M."/>
            <person name="Davis C."/>
            <person name="Chacko J."/>
            <person name="Dinh H."/>
            <person name="Dugan-Rocha S."/>
            <person name="Fowler G."/>
            <person name="Garner T.T."/>
            <person name="Garnes J."/>
            <person name="Gnirke A."/>
            <person name="Hawes A."/>
            <person name="Hernandez J."/>
            <person name="Hines S."/>
            <person name="Holder M."/>
            <person name="Hume J."/>
            <person name="Jhangiani S.N."/>
            <person name="Joshi V."/>
            <person name="Khan Z.M."/>
            <person name="Jackson L."/>
            <person name="Kovar C."/>
            <person name="Kowis A."/>
            <person name="Lee S."/>
            <person name="Lewis L.R."/>
            <person name="Margolis J."/>
            <person name="Morgan M."/>
            <person name="Nazareth L.V."/>
            <person name="Nguyen N."/>
            <person name="Okwuonu G."/>
            <person name="Parker D."/>
            <person name="Richards S."/>
            <person name="Ruiz S.J."/>
            <person name="Santibanez J."/>
            <person name="Savard J."/>
            <person name="Scherer S.E."/>
            <person name="Schneider B."/>
            <person name="Sodergren E."/>
            <person name="Tautz D."/>
            <person name="Vattahil S."/>
            <person name="Villasana D."/>
            <person name="White C.S."/>
            <person name="Wright R."/>
            <person name="Park Y."/>
            <person name="Beeman R.W."/>
            <person name="Lord J."/>
            <person name="Oppert B."/>
            <person name="Lorenzen M."/>
            <person name="Brown S."/>
            <person name="Wang L."/>
            <person name="Savard J."/>
            <person name="Tautz D."/>
            <person name="Richards S."/>
            <person name="Weinstock G."/>
            <person name="Gibbs R.A."/>
            <person name="Liu Y."/>
            <person name="Worley K."/>
            <person name="Weinstock G."/>
            <person name="Elsik C.G."/>
            <person name="Reese J.T."/>
            <person name="Elhaik E."/>
            <person name="Landan G."/>
            <person name="Graur D."/>
            <person name="Arensburger P."/>
            <person name="Atkinson P."/>
            <person name="Beeman R.W."/>
            <person name="Beidler J."/>
            <person name="Brown S.J."/>
            <person name="Demuth J.P."/>
            <person name="Drury D.W."/>
            <person name="Du Y.Z."/>
            <person name="Fujiwara H."/>
            <person name="Lorenzen M."/>
            <person name="Maselli V."/>
            <person name="Osanai M."/>
            <person name="Park Y."/>
            <person name="Robertson H.M."/>
            <person name="Tu Z."/>
            <person name="Wang J.J."/>
            <person name="Wang S."/>
            <person name="Richards S."/>
            <person name="Song H."/>
            <person name="Zhang L."/>
            <person name="Sodergren E."/>
            <person name="Werner D."/>
            <person name="Stanke M."/>
            <person name="Morgenstern B."/>
            <person name="Solovyev V."/>
            <person name="Kosarev P."/>
            <person name="Brown G."/>
            <person name="Chen H.C."/>
            <person name="Ermolaeva O."/>
            <person name="Hlavina W."/>
            <person name="Kapustin Y."/>
            <person name="Kiryutin B."/>
            <person name="Kitts P."/>
            <person name="Maglott D."/>
            <person name="Pruitt K."/>
            <person name="Sapojnikov V."/>
            <person name="Souvorov A."/>
            <person name="Mackey A.J."/>
            <person name="Waterhouse R.M."/>
            <person name="Wyder S."/>
            <person name="Zdobnov E.M."/>
            <person name="Zdobnov E.M."/>
            <person name="Wyder S."/>
            <person name="Kriventseva E.V."/>
            <person name="Kadowaki T."/>
            <person name="Bork P."/>
            <person name="Aranda M."/>
            <person name="Bao R."/>
            <person name="Beermann A."/>
            <person name="Berns N."/>
            <person name="Bolognesi R."/>
            <person name="Bonneton F."/>
            <person name="Bopp D."/>
            <person name="Brown S.J."/>
            <person name="Bucher G."/>
            <person name="Butts T."/>
            <person name="Chaumot A."/>
            <person name="Denell R.E."/>
            <person name="Ferrier D.E."/>
            <person name="Friedrich M."/>
            <person name="Gordon C.M."/>
            <person name="Jindra M."/>
            <person name="Klingler M."/>
            <person name="Lan Q."/>
            <person name="Lattorff H.M."/>
            <person name="Laudet V."/>
            <person name="von Levetsow C."/>
            <person name="Liu Z."/>
            <person name="Lutz R."/>
            <person name="Lynch J.A."/>
            <person name="da Fonseca R.N."/>
            <person name="Posnien N."/>
            <person name="Reuter R."/>
            <person name="Roth S."/>
            <person name="Savard J."/>
            <person name="Schinko J.B."/>
            <person name="Schmitt C."/>
            <person name="Schoppmeier M."/>
            <person name="Schroder R."/>
            <person name="Shippy T.D."/>
            <person name="Simonnet F."/>
            <person name="Marques-Souza H."/>
            <person name="Tautz D."/>
            <person name="Tomoyasu Y."/>
            <person name="Trauner J."/>
            <person name="Van der Zee M."/>
            <person name="Vervoort M."/>
            <person name="Wittkopp N."/>
            <person name="Wimmer E.A."/>
            <person name="Yang X."/>
            <person name="Jones A.K."/>
            <person name="Sattelle D.B."/>
            <person name="Ebert P.R."/>
            <person name="Nelson D."/>
            <person name="Scott J.G."/>
            <person name="Beeman R.W."/>
            <person name="Muthukrishnan S."/>
            <person name="Kramer K.J."/>
            <person name="Arakane Y."/>
            <person name="Beeman R.W."/>
            <person name="Zhu Q."/>
            <person name="Hogenkamp D."/>
            <person name="Dixit R."/>
            <person name="Oppert B."/>
            <person name="Jiang H."/>
            <person name="Zou Z."/>
            <person name="Marshall J."/>
            <person name="Elpidina E."/>
            <person name="Vinokurov K."/>
            <person name="Oppert C."/>
            <person name="Zou Z."/>
            <person name="Evans J."/>
            <person name="Lu Z."/>
            <person name="Zhao P."/>
            <person name="Sumathipala N."/>
            <person name="Altincicek B."/>
            <person name="Vilcinskas A."/>
            <person name="Williams M."/>
            <person name="Hultmark D."/>
            <person name="Hetru C."/>
            <person name="Jiang H."/>
            <person name="Grimmelikhuijzen C.J."/>
            <person name="Hauser F."/>
            <person name="Cazzamali G."/>
            <person name="Williamson M."/>
            <person name="Park Y."/>
            <person name="Li B."/>
            <person name="Tanaka Y."/>
            <person name="Predel R."/>
            <person name="Neupert S."/>
            <person name="Schachtner J."/>
            <person name="Verleyen P."/>
            <person name="Raible F."/>
            <person name="Bork P."/>
            <person name="Friedrich M."/>
            <person name="Walden K.K."/>
            <person name="Robertson H.M."/>
            <person name="Angeli S."/>
            <person name="Foret S."/>
            <person name="Bucher G."/>
            <person name="Schuetz S."/>
            <person name="Maleszka R."/>
            <person name="Wimmer E.A."/>
            <person name="Beeman R.W."/>
            <person name="Lorenzen M."/>
            <person name="Tomoyasu Y."/>
            <person name="Miller S.C."/>
            <person name="Grossmann D."/>
            <person name="Bucher G."/>
        </authorList>
    </citation>
    <scope>NUCLEOTIDE SEQUENCE [LARGE SCALE GENOMIC DNA]</scope>
    <source>
        <strain evidence="11 12">Georgia GA2</strain>
    </source>
</reference>
<evidence type="ECO:0000256" key="6">
    <source>
        <dbReference type="ARBA" id="ARBA00022989"/>
    </source>
</evidence>
<dbReference type="EMBL" id="KQ971312">
    <property type="protein sequence ID" value="EEZ99410.2"/>
    <property type="molecule type" value="Genomic_DNA"/>
</dbReference>
<keyword evidence="8 11" id="KW-0675">Receptor</keyword>
<dbReference type="GO" id="GO:0007165">
    <property type="term" value="P:signal transduction"/>
    <property type="evidence" value="ECO:0007669"/>
    <property type="project" value="UniProtKB-KW"/>
</dbReference>
<evidence type="ECO:0000256" key="10">
    <source>
        <dbReference type="SAM" id="Phobius"/>
    </source>
</evidence>
<feature type="transmembrane region" description="Helical" evidence="10">
    <location>
        <begin position="123"/>
        <end position="146"/>
    </location>
</feature>
<dbReference type="Proteomes" id="UP000007266">
    <property type="component" value="Linkage group 2"/>
</dbReference>
<keyword evidence="5" id="KW-0552">Olfaction</keyword>
<evidence type="ECO:0000256" key="1">
    <source>
        <dbReference type="ARBA" id="ARBA00004651"/>
    </source>
</evidence>
<dbReference type="GO" id="GO:0004984">
    <property type="term" value="F:olfactory receptor activity"/>
    <property type="evidence" value="ECO:0000318"/>
    <property type="project" value="GO_Central"/>
</dbReference>
<evidence type="ECO:0000313" key="12">
    <source>
        <dbReference type="Proteomes" id="UP000007266"/>
    </source>
</evidence>